<dbReference type="RefSeq" id="WP_161837520.1">
    <property type="nucleotide sequence ID" value="NZ_CP048000.1"/>
</dbReference>
<evidence type="ECO:0000256" key="1">
    <source>
        <dbReference type="ARBA" id="ARBA00004776"/>
    </source>
</evidence>
<dbReference type="PANTHER" id="PTHR43179:SF12">
    <property type="entry name" value="GALACTOFURANOSYLTRANSFERASE GLFT2"/>
    <property type="match status" value="1"/>
</dbReference>
<proteinExistence type="inferred from homology"/>
<reference evidence="6 7" key="1">
    <citation type="submission" date="2020-01" db="EMBL/GenBank/DDBJ databases">
        <title>Genome analysis of Anaerocolumna sp. CBA3638.</title>
        <authorList>
            <person name="Kim J."/>
            <person name="Roh S.W."/>
        </authorList>
    </citation>
    <scope>NUCLEOTIDE SEQUENCE [LARGE SCALE GENOMIC DNA]</scope>
    <source>
        <strain evidence="6 7">CBA3638</strain>
    </source>
</reference>
<dbReference type="KEGG" id="anr:Ana3638_07790"/>
<dbReference type="Gene3D" id="3.90.550.10">
    <property type="entry name" value="Spore Coat Polysaccharide Biosynthesis Protein SpsA, Chain A"/>
    <property type="match status" value="1"/>
</dbReference>
<organism evidence="6 7">
    <name type="scientific">Anaerocolumna sedimenticola</name>
    <dbReference type="NCBI Taxonomy" id="2696063"/>
    <lineage>
        <taxon>Bacteria</taxon>
        <taxon>Bacillati</taxon>
        <taxon>Bacillota</taxon>
        <taxon>Clostridia</taxon>
        <taxon>Lachnospirales</taxon>
        <taxon>Lachnospiraceae</taxon>
        <taxon>Anaerocolumna</taxon>
    </lineage>
</organism>
<name>A0A6P1TLA1_9FIRM</name>
<comment type="similarity">
    <text evidence="2">Belongs to the glycosyltransferase 2 family.</text>
</comment>
<dbReference type="Pfam" id="PF00535">
    <property type="entry name" value="Glycos_transf_2"/>
    <property type="match status" value="1"/>
</dbReference>
<sequence>MKKIALVILNYLNYIDTFDCVNSIMQYDYNICGIVIVDNGSNNQSYHIIKNKYIHNPLIHVLRETSNLGFAKGNNIGINYARKKLLAEYVLVVNNDTIFINKDFIKNMLQEVKPGIGVLGPKILLKNRRIQNEYSIYTNFSDILAFYLVLWSYYFNVDVIGHIIEEKMLKNKTKTKVLHGCALLFTPEFFKYYKGFYPKTFLYNEEAILYNMLKKVKLKQVYVTNAIILHKEDRSSKLSYKNANNIRLKHNIKSFKYIFVTMLLPYSRLIQDN</sequence>
<dbReference type="GO" id="GO:0016757">
    <property type="term" value="F:glycosyltransferase activity"/>
    <property type="evidence" value="ECO:0007669"/>
    <property type="project" value="UniProtKB-KW"/>
</dbReference>
<dbReference type="AlphaFoldDB" id="A0A6P1TLA1"/>
<evidence type="ECO:0000256" key="3">
    <source>
        <dbReference type="ARBA" id="ARBA00022676"/>
    </source>
</evidence>
<evidence type="ECO:0000256" key="4">
    <source>
        <dbReference type="ARBA" id="ARBA00022679"/>
    </source>
</evidence>
<dbReference type="Proteomes" id="UP000464314">
    <property type="component" value="Chromosome"/>
</dbReference>
<gene>
    <name evidence="6" type="ORF">Ana3638_07790</name>
</gene>
<dbReference type="InterPro" id="IPR029044">
    <property type="entry name" value="Nucleotide-diphossugar_trans"/>
</dbReference>
<evidence type="ECO:0000256" key="2">
    <source>
        <dbReference type="ARBA" id="ARBA00006739"/>
    </source>
</evidence>
<evidence type="ECO:0000259" key="5">
    <source>
        <dbReference type="Pfam" id="PF00535"/>
    </source>
</evidence>
<keyword evidence="4 6" id="KW-0808">Transferase</keyword>
<dbReference type="EMBL" id="CP048000">
    <property type="protein sequence ID" value="QHQ60686.1"/>
    <property type="molecule type" value="Genomic_DNA"/>
</dbReference>
<feature type="domain" description="Glycosyltransferase 2-like" evidence="5">
    <location>
        <begin position="19"/>
        <end position="114"/>
    </location>
</feature>
<dbReference type="InterPro" id="IPR001173">
    <property type="entry name" value="Glyco_trans_2-like"/>
</dbReference>
<dbReference type="PANTHER" id="PTHR43179">
    <property type="entry name" value="RHAMNOSYLTRANSFERASE WBBL"/>
    <property type="match status" value="1"/>
</dbReference>
<comment type="pathway">
    <text evidence="1">Cell wall biogenesis; cell wall polysaccharide biosynthesis.</text>
</comment>
<accession>A0A6P1TLA1</accession>
<keyword evidence="3" id="KW-0328">Glycosyltransferase</keyword>
<evidence type="ECO:0000313" key="6">
    <source>
        <dbReference type="EMBL" id="QHQ60686.1"/>
    </source>
</evidence>
<keyword evidence="7" id="KW-1185">Reference proteome</keyword>
<protein>
    <submittedName>
        <fullName evidence="6">Glycosyltransferase</fullName>
    </submittedName>
</protein>
<dbReference type="SUPFAM" id="SSF53448">
    <property type="entry name" value="Nucleotide-diphospho-sugar transferases"/>
    <property type="match status" value="1"/>
</dbReference>
<evidence type="ECO:0000313" key="7">
    <source>
        <dbReference type="Proteomes" id="UP000464314"/>
    </source>
</evidence>